<keyword evidence="4" id="KW-1185">Reference proteome</keyword>
<evidence type="ECO:0000256" key="2">
    <source>
        <dbReference type="SAM" id="Phobius"/>
    </source>
</evidence>
<dbReference type="Gene3D" id="3.30.40.10">
    <property type="entry name" value="Zinc/RING finger domain, C3HC4 (zinc finger)"/>
    <property type="match status" value="1"/>
</dbReference>
<dbReference type="InterPro" id="IPR013083">
    <property type="entry name" value="Znf_RING/FYVE/PHD"/>
</dbReference>
<protein>
    <submittedName>
        <fullName evidence="3">Birc2 protein</fullName>
    </submittedName>
</protein>
<feature type="transmembrane region" description="Helical" evidence="2">
    <location>
        <begin position="946"/>
        <end position="969"/>
    </location>
</feature>
<organism evidence="3 4">
    <name type="scientific">Symbiodinium necroappetens</name>
    <dbReference type="NCBI Taxonomy" id="1628268"/>
    <lineage>
        <taxon>Eukaryota</taxon>
        <taxon>Sar</taxon>
        <taxon>Alveolata</taxon>
        <taxon>Dinophyceae</taxon>
        <taxon>Suessiales</taxon>
        <taxon>Symbiodiniaceae</taxon>
        <taxon>Symbiodinium</taxon>
    </lineage>
</organism>
<feature type="transmembrane region" description="Helical" evidence="2">
    <location>
        <begin position="460"/>
        <end position="479"/>
    </location>
</feature>
<proteinExistence type="predicted"/>
<evidence type="ECO:0000313" key="3">
    <source>
        <dbReference type="EMBL" id="CAE7239069.1"/>
    </source>
</evidence>
<feature type="transmembrane region" description="Helical" evidence="2">
    <location>
        <begin position="921"/>
        <end position="940"/>
    </location>
</feature>
<evidence type="ECO:0000256" key="1">
    <source>
        <dbReference type="SAM" id="MobiDB-lite"/>
    </source>
</evidence>
<feature type="transmembrane region" description="Helical" evidence="2">
    <location>
        <begin position="209"/>
        <end position="233"/>
    </location>
</feature>
<feature type="compositionally biased region" description="Basic and acidic residues" evidence="1">
    <location>
        <begin position="535"/>
        <end position="548"/>
    </location>
</feature>
<gene>
    <name evidence="3" type="primary">Birc2</name>
    <name evidence="3" type="ORF">SNEC2469_LOCUS4190</name>
</gene>
<keyword evidence="2" id="KW-0812">Transmembrane</keyword>
<comment type="caution">
    <text evidence="3">The sequence shown here is derived from an EMBL/GenBank/DDBJ whole genome shotgun (WGS) entry which is preliminary data.</text>
</comment>
<evidence type="ECO:0000313" key="4">
    <source>
        <dbReference type="Proteomes" id="UP000601435"/>
    </source>
</evidence>
<dbReference type="Proteomes" id="UP000601435">
    <property type="component" value="Unassembled WGS sequence"/>
</dbReference>
<feature type="region of interest" description="Disordered" evidence="1">
    <location>
        <begin position="23"/>
        <end position="44"/>
    </location>
</feature>
<keyword evidence="2" id="KW-1133">Transmembrane helix</keyword>
<sequence length="1145" mass="125994">MVAQLPSALRTSDRWLADTPGCAGTRELQPLGHPPSRRSGPHRLARDEWNKAAQKSRRQATKDELSLIRTVSLGAQGPLGSCVSGTTLKPVFLESPNKGTFRLRFGRRVMVWYSYGNALNALSLAISSLAYNRDTFADSIALQQNQMYQEKNYHITWIASVREEMRDFLTIFVGKLQNTGVLNTLLFGISTAFLCEGELDSEAPESLVYAYYGSLIVSMLYFGCSILFCFIGVSSAYAESKKFLLKFVPDVHDAYNFDYISQLLEWEGKGEALRVPFAMESSRLAEKKERQRRTTAGTQKDADPDDFYERFDGMMRDFNEPTKLDYLHKGGTNTRFWGVSPTSAECDEEMADTHESSFYEVIGRYNLLWEPCSLASHDSMMLGVFALCQSFAYFLIGRHMDRSLRDRLGMYTTMTIAGLAFAGRLSRLLTVQSEQSKLEVKNREEKHEDCIDRAYKLKHWVLKLLMLLGPAMVTSGVFLSDEMLLLAGYVLHGSLHGYLAFFLVRSFPSLPKQKGLPPPREEKLRRLAGKGYGSRKAESEPGLEARESPEPLLRQLLFESEKKSVRTTIFMKRLLLKSHIMACLPWAWLTVGALQDVAVEADTGSEVSVTEVKVTWASHAFFSARSMTCSQGGQVWLASDDGVFAIARGADGGGVESTDCPALPFDEKVQDVSTSCSEFGCWPAVLGASGRLYSCNPNSEGAMTPFKELSGISGFAVAAGEGFYARKNNSILHFPSRKSVAPPLPGLVGFDLLPNAGGEDLFLFSAGRAASIQLRSAATGELRKWALPAQLPPLRAACALTPTAVLAAMQDPSSEDHPSRVIKSQTALLQSCGLGRFTQVFEVHSEQKPIGPYASSKRFLNASLPDLKAELSWSAFGVKMVPKAHHCLDWLSEATASLVLVRHDDEELEELREDLLKRRDTAIVACALEILVSVASMALYDIRRSIIVPIANSVLAVLASYGLVGALALQLPKIQVHGVVTTGLLVACLVNFLCEALLTHAGLGTDTLPGWLVLLFLFVPYSINLACSILSLMLGQRLSEFLDLEDDKSGLLSDAGLAEQAQLVAGEERCCACMERRKDAVITPCGHRAVCMSCATILKARGRKCAELSMLLNELMPSEGHSLFHITMTWVVTFIDTGSPRPIIS</sequence>
<accession>A0A812LBM2</accession>
<feature type="transmembrane region" description="Helical" evidence="2">
    <location>
        <begin position="1010"/>
        <end position="1034"/>
    </location>
</feature>
<feature type="transmembrane region" description="Helical" evidence="2">
    <location>
        <begin position="976"/>
        <end position="998"/>
    </location>
</feature>
<feature type="transmembrane region" description="Helical" evidence="2">
    <location>
        <begin position="112"/>
        <end position="131"/>
    </location>
</feature>
<keyword evidence="2" id="KW-0472">Membrane</keyword>
<dbReference type="EMBL" id="CAJNJA010008664">
    <property type="protein sequence ID" value="CAE7239069.1"/>
    <property type="molecule type" value="Genomic_DNA"/>
</dbReference>
<dbReference type="Pfam" id="PF13920">
    <property type="entry name" value="zf-C3HC4_3"/>
    <property type="match status" value="1"/>
</dbReference>
<dbReference type="OrthoDB" id="427289at2759"/>
<name>A0A812LBM2_9DINO</name>
<reference evidence="3" key="1">
    <citation type="submission" date="2021-02" db="EMBL/GenBank/DDBJ databases">
        <authorList>
            <person name="Dougan E. K."/>
            <person name="Rhodes N."/>
            <person name="Thang M."/>
            <person name="Chan C."/>
        </authorList>
    </citation>
    <scope>NUCLEOTIDE SEQUENCE</scope>
</reference>
<dbReference type="AlphaFoldDB" id="A0A812LBM2"/>
<feature type="region of interest" description="Disordered" evidence="1">
    <location>
        <begin position="513"/>
        <end position="548"/>
    </location>
</feature>